<dbReference type="InterPro" id="IPR008271">
    <property type="entry name" value="Ser/Thr_kinase_AS"/>
</dbReference>
<dbReference type="SUPFAM" id="SSF56112">
    <property type="entry name" value="Protein kinase-like (PK-like)"/>
    <property type="match status" value="1"/>
</dbReference>
<keyword evidence="1 3" id="KW-0547">Nucleotide-binding</keyword>
<dbReference type="Gene3D" id="1.10.510.10">
    <property type="entry name" value="Transferase(Phosphotransferase) domain 1"/>
    <property type="match status" value="1"/>
</dbReference>
<dbReference type="SMART" id="SM00220">
    <property type="entry name" value="S_TKc"/>
    <property type="match status" value="1"/>
</dbReference>
<evidence type="ECO:0000256" key="1">
    <source>
        <dbReference type="ARBA" id="ARBA00022741"/>
    </source>
</evidence>
<evidence type="ECO:0000256" key="3">
    <source>
        <dbReference type="PROSITE-ProRule" id="PRU10141"/>
    </source>
</evidence>
<evidence type="ECO:0000313" key="5">
    <source>
        <dbReference type="EMBL" id="AYO42228.1"/>
    </source>
</evidence>
<organism evidence="5 6">
    <name type="scientific">Malassezia restricta (strain ATCC 96810 / NBRC 103918 / CBS 7877)</name>
    <name type="common">Seborrheic dermatitis infection agent</name>
    <dbReference type="NCBI Taxonomy" id="425264"/>
    <lineage>
        <taxon>Eukaryota</taxon>
        <taxon>Fungi</taxon>
        <taxon>Dikarya</taxon>
        <taxon>Basidiomycota</taxon>
        <taxon>Ustilaginomycotina</taxon>
        <taxon>Malasseziomycetes</taxon>
        <taxon>Malasseziales</taxon>
        <taxon>Malasseziaceae</taxon>
        <taxon>Malassezia</taxon>
    </lineage>
</organism>
<dbReference type="AlphaFoldDB" id="A0A3G2S563"/>
<accession>A0A3G2S563</accession>
<keyword evidence="5" id="KW-0418">Kinase</keyword>
<evidence type="ECO:0000256" key="2">
    <source>
        <dbReference type="ARBA" id="ARBA00022840"/>
    </source>
</evidence>
<keyword evidence="6" id="KW-1185">Reference proteome</keyword>
<dbReference type="Proteomes" id="UP000269793">
    <property type="component" value="Chromosome II"/>
</dbReference>
<dbReference type="VEuPathDB" id="FungiDB:DNF11_1278"/>
<dbReference type="OrthoDB" id="1738954at2759"/>
<gene>
    <name evidence="5" type="primary">srk1</name>
    <name evidence="5" type="ORF">DNF11_1278</name>
</gene>
<dbReference type="InterPro" id="IPR011009">
    <property type="entry name" value="Kinase-like_dom_sf"/>
</dbReference>
<protein>
    <submittedName>
        <fullName evidence="5">Serine/threonine-protein kinase srk1</fullName>
        <ecNumber evidence="5">2.7.11.1</ecNumber>
    </submittedName>
</protein>
<dbReference type="PANTHER" id="PTHR24347">
    <property type="entry name" value="SERINE/THREONINE-PROTEIN KINASE"/>
    <property type="match status" value="1"/>
</dbReference>
<feature type="binding site" evidence="3">
    <location>
        <position position="121"/>
    </location>
    <ligand>
        <name>ATP</name>
        <dbReference type="ChEBI" id="CHEBI:30616"/>
    </ligand>
</feature>
<evidence type="ECO:0000259" key="4">
    <source>
        <dbReference type="PROSITE" id="PS50011"/>
    </source>
</evidence>
<dbReference type="GO" id="GO:0005524">
    <property type="term" value="F:ATP binding"/>
    <property type="evidence" value="ECO:0007669"/>
    <property type="project" value="UniProtKB-UniRule"/>
</dbReference>
<keyword evidence="2 3" id="KW-0067">ATP-binding</keyword>
<feature type="domain" description="Protein kinase" evidence="4">
    <location>
        <begin position="92"/>
        <end position="392"/>
    </location>
</feature>
<dbReference type="PROSITE" id="PS50011">
    <property type="entry name" value="PROTEIN_KINASE_DOM"/>
    <property type="match status" value="1"/>
</dbReference>
<keyword evidence="5" id="KW-0808">Transferase</keyword>
<name>A0A3G2S563_MALR7</name>
<dbReference type="Pfam" id="PF00069">
    <property type="entry name" value="Pkinase"/>
    <property type="match status" value="1"/>
</dbReference>
<dbReference type="PROSITE" id="PS00108">
    <property type="entry name" value="PROTEIN_KINASE_ST"/>
    <property type="match status" value="1"/>
</dbReference>
<dbReference type="GO" id="GO:0004674">
    <property type="term" value="F:protein serine/threonine kinase activity"/>
    <property type="evidence" value="ECO:0007669"/>
    <property type="project" value="UniProtKB-EC"/>
</dbReference>
<reference evidence="5 6" key="1">
    <citation type="submission" date="2018-10" db="EMBL/GenBank/DDBJ databases">
        <title>Complete genome sequence of Malassezia restricta CBS 7877.</title>
        <authorList>
            <person name="Morand S.C."/>
            <person name="Bertignac M."/>
            <person name="Iltis A."/>
            <person name="Kolder I."/>
            <person name="Pirovano W."/>
            <person name="Jourdain R."/>
            <person name="Clavaud C."/>
        </authorList>
    </citation>
    <scope>NUCLEOTIDE SEQUENCE [LARGE SCALE GENOMIC DNA]</scope>
    <source>
        <strain evidence="5 6">CBS 7877</strain>
    </source>
</reference>
<dbReference type="EMBL" id="CP033149">
    <property type="protein sequence ID" value="AYO42228.1"/>
    <property type="molecule type" value="Genomic_DNA"/>
</dbReference>
<evidence type="ECO:0000313" key="6">
    <source>
        <dbReference type="Proteomes" id="UP000269793"/>
    </source>
</evidence>
<dbReference type="InterPro" id="IPR017441">
    <property type="entry name" value="Protein_kinase_ATP_BS"/>
</dbReference>
<dbReference type="InterPro" id="IPR000719">
    <property type="entry name" value="Prot_kinase_dom"/>
</dbReference>
<dbReference type="STRING" id="425264.A0A3G2S563"/>
<sequence length="568" mass="63489">MSGGAVDATSFLSKQAIPTMVAHTTATPTILPVPQPQQTTINNTMSSTQTESKMIAPAAADRLYRAQNEDAAAQLAASKNRIPTYNELPARYQLIQVLGSGTFSEVYKAFDSVTGSYVAVKVIHFEDKSQDALNPSIRAQNRSPELASILQEVQIMRRLRHQNIVQLLDFVQTTEYCFLVMEMVNGGELFDQIIKLTYLSEELSRHVICQVAEGIRFMHVECGIVHRDIKPENLLFEQIDMVPSDSFHRKPYDEESKVDEGKFIPGVGGGGIGRIKIADFGLSKIVWQQATKTPCGTVGYAAPEIVRNNQYSLSVDMWALGCVLYTLLCGFPPFYDESIQALSEKVSQGKYAFLSPWWDDISDEAKDLVSKLLCVDANKRLTITQFFEHPWVNSKKSMPSSTPVPLSQYRMKSWSQLSKDVSVDSPLLASLHGNDHYDVKAQLTPYSKENLHEAFDVAFAIQRIEEEMRQTKRCAKFGLPNYAGVNSTADDIATAPARYGQTAAKVILDKHDARVKQTGLKLKKSAKDEFHLSMDHATILKRRKFSPGFKNHERLPTGIHAFSERIQA</sequence>
<dbReference type="EC" id="2.7.11.1" evidence="5"/>
<dbReference type="PROSITE" id="PS00107">
    <property type="entry name" value="PROTEIN_KINASE_ATP"/>
    <property type="match status" value="1"/>
</dbReference>
<proteinExistence type="predicted"/>